<dbReference type="PRINTS" id="PR01415">
    <property type="entry name" value="ANKYRIN"/>
</dbReference>
<sequence length="119" mass="12929">MGDDADKFVWSVKNGELAAVKEFVEKGGNVNCEVNSRSPLHYAADYGQEEVMDYLISKGAKVNAKDKFGITPLLSAIFEGHTECVKMLLLKGADKNGKSPDGASYAACAEKQEIRDLLK</sequence>
<evidence type="ECO:0000313" key="4">
    <source>
        <dbReference type="EMBL" id="PVD33794.1"/>
    </source>
</evidence>
<dbReference type="GO" id="GO:0005634">
    <property type="term" value="C:nucleus"/>
    <property type="evidence" value="ECO:0007669"/>
    <property type="project" value="TreeGrafter"/>
</dbReference>
<dbReference type="OMA" id="TALIDCT"/>
<accession>A0A2T7PK74</accession>
<keyword evidence="1" id="KW-0677">Repeat</keyword>
<dbReference type="Pfam" id="PF13637">
    <property type="entry name" value="Ank_4"/>
    <property type="match status" value="1"/>
</dbReference>
<proteinExistence type="predicted"/>
<evidence type="ECO:0000256" key="3">
    <source>
        <dbReference type="PROSITE-ProRule" id="PRU00023"/>
    </source>
</evidence>
<dbReference type="STRING" id="400727.A0A2T7PK74"/>
<gene>
    <name evidence="4" type="ORF">C0Q70_05055</name>
</gene>
<evidence type="ECO:0000313" key="5">
    <source>
        <dbReference type="Proteomes" id="UP000245119"/>
    </source>
</evidence>
<dbReference type="InterPro" id="IPR002110">
    <property type="entry name" value="Ankyrin_rpt"/>
</dbReference>
<dbReference type="Proteomes" id="UP000245119">
    <property type="component" value="Linkage Group LG3"/>
</dbReference>
<comment type="caution">
    <text evidence="4">The sequence shown here is derived from an EMBL/GenBank/DDBJ whole genome shotgun (WGS) entry which is preliminary data.</text>
</comment>
<keyword evidence="5" id="KW-1185">Reference proteome</keyword>
<dbReference type="EMBL" id="PZQS01000003">
    <property type="protein sequence ID" value="PVD33794.1"/>
    <property type="molecule type" value="Genomic_DNA"/>
</dbReference>
<name>A0A2T7PK74_POMCA</name>
<dbReference type="OrthoDB" id="5946465at2759"/>
<reference evidence="4 5" key="1">
    <citation type="submission" date="2018-04" db="EMBL/GenBank/DDBJ databases">
        <title>The genome of golden apple snail Pomacea canaliculata provides insight into stress tolerance and invasive adaptation.</title>
        <authorList>
            <person name="Liu C."/>
            <person name="Liu B."/>
            <person name="Ren Y."/>
            <person name="Zhang Y."/>
            <person name="Wang H."/>
            <person name="Li S."/>
            <person name="Jiang F."/>
            <person name="Yin L."/>
            <person name="Zhang G."/>
            <person name="Qian W."/>
            <person name="Fan W."/>
        </authorList>
    </citation>
    <scope>NUCLEOTIDE SEQUENCE [LARGE SCALE GENOMIC DNA]</scope>
    <source>
        <strain evidence="4">SZHN2017</strain>
        <tissue evidence="4">Muscle</tissue>
    </source>
</reference>
<dbReference type="InterPro" id="IPR036770">
    <property type="entry name" value="Ankyrin_rpt-contain_sf"/>
</dbReference>
<dbReference type="PANTHER" id="PTHR24189:SF69">
    <property type="entry name" value="MYOTROPHIN"/>
    <property type="match status" value="1"/>
</dbReference>
<dbReference type="SMART" id="SM00248">
    <property type="entry name" value="ANK"/>
    <property type="match status" value="3"/>
</dbReference>
<organism evidence="4 5">
    <name type="scientific">Pomacea canaliculata</name>
    <name type="common">Golden apple snail</name>
    <dbReference type="NCBI Taxonomy" id="400727"/>
    <lineage>
        <taxon>Eukaryota</taxon>
        <taxon>Metazoa</taxon>
        <taxon>Spiralia</taxon>
        <taxon>Lophotrochozoa</taxon>
        <taxon>Mollusca</taxon>
        <taxon>Gastropoda</taxon>
        <taxon>Caenogastropoda</taxon>
        <taxon>Architaenioglossa</taxon>
        <taxon>Ampullarioidea</taxon>
        <taxon>Ampullariidae</taxon>
        <taxon>Pomacea</taxon>
    </lineage>
</organism>
<dbReference type="PANTHER" id="PTHR24189">
    <property type="entry name" value="MYOTROPHIN"/>
    <property type="match status" value="1"/>
</dbReference>
<evidence type="ECO:0000256" key="1">
    <source>
        <dbReference type="ARBA" id="ARBA00022737"/>
    </source>
</evidence>
<dbReference type="AlphaFoldDB" id="A0A2T7PK74"/>
<keyword evidence="2 3" id="KW-0040">ANK repeat</keyword>
<dbReference type="GO" id="GO:2000812">
    <property type="term" value="P:regulation of barbed-end actin filament capping"/>
    <property type="evidence" value="ECO:0007669"/>
    <property type="project" value="TreeGrafter"/>
</dbReference>
<dbReference type="Gene3D" id="1.25.40.20">
    <property type="entry name" value="Ankyrin repeat-containing domain"/>
    <property type="match status" value="1"/>
</dbReference>
<feature type="repeat" description="ANK" evidence="3">
    <location>
        <begin position="68"/>
        <end position="100"/>
    </location>
</feature>
<dbReference type="PROSITE" id="PS50088">
    <property type="entry name" value="ANK_REPEAT"/>
    <property type="match status" value="2"/>
</dbReference>
<dbReference type="SUPFAM" id="SSF48403">
    <property type="entry name" value="Ankyrin repeat"/>
    <property type="match status" value="1"/>
</dbReference>
<dbReference type="GO" id="GO:0005737">
    <property type="term" value="C:cytoplasm"/>
    <property type="evidence" value="ECO:0007669"/>
    <property type="project" value="TreeGrafter"/>
</dbReference>
<protein>
    <submittedName>
        <fullName evidence="4">Uncharacterized protein</fullName>
    </submittedName>
</protein>
<feature type="repeat" description="ANK" evidence="3">
    <location>
        <begin position="35"/>
        <end position="67"/>
    </location>
</feature>
<evidence type="ECO:0000256" key="2">
    <source>
        <dbReference type="ARBA" id="ARBA00023043"/>
    </source>
</evidence>
<dbReference type="PROSITE" id="PS50297">
    <property type="entry name" value="ANK_REP_REGION"/>
    <property type="match status" value="2"/>
</dbReference>
<dbReference type="InterPro" id="IPR050745">
    <property type="entry name" value="Multifunctional_regulatory"/>
</dbReference>